<comment type="caution">
    <text evidence="4">The sequence shown here is derived from an EMBL/GenBank/DDBJ whole genome shotgun (WGS) entry which is preliminary data.</text>
</comment>
<proteinExistence type="predicted"/>
<evidence type="ECO:0000256" key="2">
    <source>
        <dbReference type="SAM" id="Phobius"/>
    </source>
</evidence>
<dbReference type="AlphaFoldDB" id="A0A8H4IL66"/>
<feature type="chain" id="PRO_5034333675" evidence="3">
    <location>
        <begin position="29"/>
        <end position="168"/>
    </location>
</feature>
<evidence type="ECO:0000313" key="5">
    <source>
        <dbReference type="Proteomes" id="UP000572817"/>
    </source>
</evidence>
<feature type="region of interest" description="Disordered" evidence="1">
    <location>
        <begin position="76"/>
        <end position="97"/>
    </location>
</feature>
<evidence type="ECO:0000256" key="3">
    <source>
        <dbReference type="SAM" id="SignalP"/>
    </source>
</evidence>
<reference evidence="4" key="1">
    <citation type="submission" date="2020-04" db="EMBL/GenBank/DDBJ databases">
        <title>Genome Assembly and Annotation of Botryosphaeria dothidea sdau 11-99, a Latent Pathogen of Apple Fruit Ring Rot in China.</title>
        <authorList>
            <person name="Yu C."/>
            <person name="Diao Y."/>
            <person name="Lu Q."/>
            <person name="Zhao J."/>
            <person name="Cui S."/>
            <person name="Peng C."/>
            <person name="He B."/>
            <person name="Liu H."/>
        </authorList>
    </citation>
    <scope>NUCLEOTIDE SEQUENCE [LARGE SCALE GENOMIC DNA]</scope>
    <source>
        <strain evidence="4">Sdau11-99</strain>
    </source>
</reference>
<evidence type="ECO:0000256" key="1">
    <source>
        <dbReference type="SAM" id="MobiDB-lite"/>
    </source>
</evidence>
<feature type="signal peptide" evidence="3">
    <location>
        <begin position="1"/>
        <end position="28"/>
    </location>
</feature>
<accession>A0A8H4IL66</accession>
<sequence>MHAHPSLTTSTLLLFLALLSTVIPLSSSADLAPPPLLPILIPDSRALIPRVQKVDSHNNADTDTIVIAAESDAATTTSSSSSSSSSSTSTTTALRTTTTEISTTRVVTAVASSSTSSGGIPCTAAGRRAVCGNGGSGAPGGMFFGEGKVLGVVVLCGLVVPGVLVMGG</sequence>
<feature type="transmembrane region" description="Helical" evidence="2">
    <location>
        <begin position="149"/>
        <end position="167"/>
    </location>
</feature>
<protein>
    <submittedName>
        <fullName evidence="4">Uncharacterized protein</fullName>
    </submittedName>
</protein>
<keyword evidence="5" id="KW-1185">Reference proteome</keyword>
<dbReference type="Proteomes" id="UP000572817">
    <property type="component" value="Unassembled WGS sequence"/>
</dbReference>
<keyword evidence="2" id="KW-0472">Membrane</keyword>
<dbReference type="EMBL" id="WWBZ02000062">
    <property type="protein sequence ID" value="KAF4303470.1"/>
    <property type="molecule type" value="Genomic_DNA"/>
</dbReference>
<evidence type="ECO:0000313" key="4">
    <source>
        <dbReference type="EMBL" id="KAF4303470.1"/>
    </source>
</evidence>
<keyword evidence="2" id="KW-1133">Transmembrane helix</keyword>
<keyword evidence="2" id="KW-0812">Transmembrane</keyword>
<name>A0A8H4IL66_9PEZI</name>
<organism evidence="4 5">
    <name type="scientific">Botryosphaeria dothidea</name>
    <dbReference type="NCBI Taxonomy" id="55169"/>
    <lineage>
        <taxon>Eukaryota</taxon>
        <taxon>Fungi</taxon>
        <taxon>Dikarya</taxon>
        <taxon>Ascomycota</taxon>
        <taxon>Pezizomycotina</taxon>
        <taxon>Dothideomycetes</taxon>
        <taxon>Dothideomycetes incertae sedis</taxon>
        <taxon>Botryosphaeriales</taxon>
        <taxon>Botryosphaeriaceae</taxon>
        <taxon>Botryosphaeria</taxon>
    </lineage>
</organism>
<gene>
    <name evidence="4" type="ORF">GTA08_BOTSDO09387</name>
</gene>
<keyword evidence="3" id="KW-0732">Signal</keyword>